<dbReference type="Proteomes" id="UP000741013">
    <property type="component" value="Unassembled WGS sequence"/>
</dbReference>
<evidence type="ECO:0008006" key="3">
    <source>
        <dbReference type="Google" id="ProtNLM"/>
    </source>
</evidence>
<accession>A0ABS4PR10</accession>
<gene>
    <name evidence="1" type="ORF">JOM49_003377</name>
</gene>
<reference evidence="1 2" key="1">
    <citation type="submission" date="2021-03" db="EMBL/GenBank/DDBJ databases">
        <title>Sequencing the genomes of 1000 actinobacteria strains.</title>
        <authorList>
            <person name="Klenk H.-P."/>
        </authorList>
    </citation>
    <scope>NUCLEOTIDE SEQUENCE [LARGE SCALE GENOMIC DNA]</scope>
    <source>
        <strain evidence="1 2">DSM 45510</strain>
    </source>
</reference>
<name>A0ABS4PR10_9PSEU</name>
<protein>
    <recommendedName>
        <fullName evidence="3">ADP-heptose:LPS heptosyltransferase</fullName>
    </recommendedName>
</protein>
<dbReference type="Gene3D" id="3.40.50.2000">
    <property type="entry name" value="Glycogen Phosphorylase B"/>
    <property type="match status" value="1"/>
</dbReference>
<dbReference type="EMBL" id="JAGGMS010000001">
    <property type="protein sequence ID" value="MBP2181851.1"/>
    <property type="molecule type" value="Genomic_DNA"/>
</dbReference>
<dbReference type="RefSeq" id="WP_209665220.1">
    <property type="nucleotide sequence ID" value="NZ_JAGGMS010000001.1"/>
</dbReference>
<evidence type="ECO:0000313" key="1">
    <source>
        <dbReference type="EMBL" id="MBP2181851.1"/>
    </source>
</evidence>
<comment type="caution">
    <text evidence="1">The sequence shown here is derived from an EMBL/GenBank/DDBJ whole genome shotgun (WGS) entry which is preliminary data.</text>
</comment>
<keyword evidence="2" id="KW-1185">Reference proteome</keyword>
<proteinExistence type="predicted"/>
<evidence type="ECO:0000313" key="2">
    <source>
        <dbReference type="Proteomes" id="UP000741013"/>
    </source>
</evidence>
<dbReference type="SUPFAM" id="SSF53756">
    <property type="entry name" value="UDP-Glycosyltransferase/glycogen phosphorylase"/>
    <property type="match status" value="1"/>
</dbReference>
<sequence length="370" mass="40898">MSERVLVNFFYAPSIGHAVEALYYANGHHAARPGREITVALNAATAVEFADFCPFVSARYAMDHSFVEPCADSAGRLAVLPREWDYVIEDGRRYQDFQLEMFPGMRDYYAAADEHLIAREKRTFTCDRRVGYLPRQHLRFELPESVRREHRPRIAVLPGGSGDPALYPSAGSWLLILDALHEAYPEAEIVLLGKLGQDGRTTTTLGESGFRQLLGHRSRPVSALDVPLAEQLALVQASDVFLSPHTGFGLAVLATGTPWLTLSGGRWFEYFFNGVPFRSIIPDTGRFPSFSQFDPALVFEDEDGPRTPSMSRARIEADLGRIVTAAGELAAGQVSYEQALRDYFPALLAAHGGDASGIWSIDGVHLDYLC</sequence>
<organism evidence="1 2">
    <name type="scientific">Amycolatopsis magusensis</name>
    <dbReference type="NCBI Taxonomy" id="882444"/>
    <lineage>
        <taxon>Bacteria</taxon>
        <taxon>Bacillati</taxon>
        <taxon>Actinomycetota</taxon>
        <taxon>Actinomycetes</taxon>
        <taxon>Pseudonocardiales</taxon>
        <taxon>Pseudonocardiaceae</taxon>
        <taxon>Amycolatopsis</taxon>
    </lineage>
</organism>